<evidence type="ECO:0000313" key="5">
    <source>
        <dbReference type="EMBL" id="WMN01749.1"/>
    </source>
</evidence>
<dbReference type="Proteomes" id="UP001230933">
    <property type="component" value="Chromosome"/>
</dbReference>
<dbReference type="PANTHER" id="PTHR30502">
    <property type="entry name" value="2-KETO-3-DEOXY-L-RHAMNONATE ALDOLASE"/>
    <property type="match status" value="1"/>
</dbReference>
<protein>
    <submittedName>
        <fullName evidence="5">Aldolase/citrate lyase family protein</fullName>
    </submittedName>
</protein>
<evidence type="ECO:0000256" key="1">
    <source>
        <dbReference type="ARBA" id="ARBA00005568"/>
    </source>
</evidence>
<evidence type="ECO:0000313" key="6">
    <source>
        <dbReference type="Proteomes" id="UP001230933"/>
    </source>
</evidence>
<dbReference type="PANTHER" id="PTHR30502:SF0">
    <property type="entry name" value="PHOSPHOENOLPYRUVATE CARBOXYLASE FAMILY PROTEIN"/>
    <property type="match status" value="1"/>
</dbReference>
<evidence type="ECO:0000256" key="3">
    <source>
        <dbReference type="ARBA" id="ARBA00023239"/>
    </source>
</evidence>
<keyword evidence="3 5" id="KW-0456">Lyase</keyword>
<dbReference type="InterPro" id="IPR015813">
    <property type="entry name" value="Pyrv/PenolPyrv_kinase-like_dom"/>
</dbReference>
<dbReference type="EMBL" id="CP124545">
    <property type="protein sequence ID" value="WMN01749.1"/>
    <property type="molecule type" value="Genomic_DNA"/>
</dbReference>
<dbReference type="InterPro" id="IPR040442">
    <property type="entry name" value="Pyrv_kinase-like_dom_sf"/>
</dbReference>
<dbReference type="AlphaFoldDB" id="A0AAX3ZYZ1"/>
<dbReference type="Pfam" id="PF03328">
    <property type="entry name" value="HpcH_HpaI"/>
    <property type="match status" value="1"/>
</dbReference>
<sequence>MRITTRNIRSKIEAGQRAYGSTVQFPYPEIVEIVGYTGFDYVWIDAEHGTMDLSQIAELIRAADASRVDSIVRVPDHDASFIGRVLDAGATGIMVPHVDSVAVAEKVVAAAKFSPLGTRGACPSVRWLGHLSEDWNAEYRRADQDTLVFALIEDVAGVENAERIAEVQGLDGLVFGPFDLAMALGHDGEIHHPEVVAMHDRVVGAANAAGIEYVSASAAWEPGGSQGLIDSGSRVVNVTGDRGLLAFAHRQALAAIQQELSDVGSVSASAGAN</sequence>
<organism evidence="5 6">
    <name type="scientific">Rhodococcus erythropolis</name>
    <name type="common">Arthrobacter picolinophilus</name>
    <dbReference type="NCBI Taxonomy" id="1833"/>
    <lineage>
        <taxon>Bacteria</taxon>
        <taxon>Bacillati</taxon>
        <taxon>Actinomycetota</taxon>
        <taxon>Actinomycetes</taxon>
        <taxon>Mycobacteriales</taxon>
        <taxon>Nocardiaceae</taxon>
        <taxon>Rhodococcus</taxon>
        <taxon>Rhodococcus erythropolis group</taxon>
    </lineage>
</organism>
<proteinExistence type="inferred from homology"/>
<dbReference type="GO" id="GO:0005737">
    <property type="term" value="C:cytoplasm"/>
    <property type="evidence" value="ECO:0007669"/>
    <property type="project" value="TreeGrafter"/>
</dbReference>
<comment type="similarity">
    <text evidence="1">Belongs to the HpcH/HpaI aldolase family.</text>
</comment>
<dbReference type="Gene3D" id="3.20.20.60">
    <property type="entry name" value="Phosphoenolpyruvate-binding domains"/>
    <property type="match status" value="1"/>
</dbReference>
<feature type="domain" description="HpcH/HpaI aldolase/citrate lyase" evidence="4">
    <location>
        <begin position="28"/>
        <end position="237"/>
    </location>
</feature>
<evidence type="ECO:0000256" key="2">
    <source>
        <dbReference type="ARBA" id="ARBA00022723"/>
    </source>
</evidence>
<dbReference type="GO" id="GO:0016832">
    <property type="term" value="F:aldehyde-lyase activity"/>
    <property type="evidence" value="ECO:0007669"/>
    <property type="project" value="TreeGrafter"/>
</dbReference>
<accession>A0AAX3ZYZ1</accession>
<dbReference type="SUPFAM" id="SSF51621">
    <property type="entry name" value="Phosphoenolpyruvate/pyruvate domain"/>
    <property type="match status" value="1"/>
</dbReference>
<dbReference type="InterPro" id="IPR050251">
    <property type="entry name" value="HpcH-HpaI_aldolase"/>
</dbReference>
<name>A0AAX3ZYZ1_RHOER</name>
<gene>
    <name evidence="5" type="ORF">QIE55_31080</name>
</gene>
<dbReference type="InterPro" id="IPR005000">
    <property type="entry name" value="Aldolase/citrate-lyase_domain"/>
</dbReference>
<dbReference type="GO" id="GO:0046872">
    <property type="term" value="F:metal ion binding"/>
    <property type="evidence" value="ECO:0007669"/>
    <property type="project" value="UniProtKB-KW"/>
</dbReference>
<reference evidence="5" key="1">
    <citation type="submission" date="2023-08" db="EMBL/GenBank/DDBJ databases">
        <title>Isolation and Characterization of Rhodococcus erythropolis MGMM8.</title>
        <authorList>
            <person name="Diabankana R.G.C."/>
            <person name="Afordoanyi D.M."/>
            <person name="Validov S.Z."/>
        </authorList>
    </citation>
    <scope>NUCLEOTIDE SEQUENCE</scope>
    <source>
        <strain evidence="5">MGMM8</strain>
    </source>
</reference>
<evidence type="ECO:0000259" key="4">
    <source>
        <dbReference type="Pfam" id="PF03328"/>
    </source>
</evidence>
<keyword evidence="2" id="KW-0479">Metal-binding</keyword>
<dbReference type="RefSeq" id="WP_308370682.1">
    <property type="nucleotide sequence ID" value="NZ_CP124545.1"/>
</dbReference>